<dbReference type="InterPro" id="IPR001647">
    <property type="entry name" value="HTH_TetR"/>
</dbReference>
<evidence type="ECO:0000256" key="4">
    <source>
        <dbReference type="PROSITE-ProRule" id="PRU00335"/>
    </source>
</evidence>
<dbReference type="InterPro" id="IPR009057">
    <property type="entry name" value="Homeodomain-like_sf"/>
</dbReference>
<dbReference type="Gene3D" id="1.10.357.10">
    <property type="entry name" value="Tetracycline Repressor, domain 2"/>
    <property type="match status" value="1"/>
</dbReference>
<dbReference type="InterPro" id="IPR036271">
    <property type="entry name" value="Tet_transcr_reg_TetR-rel_C_sf"/>
</dbReference>
<evidence type="ECO:0000313" key="7">
    <source>
        <dbReference type="Proteomes" id="UP000325307"/>
    </source>
</evidence>
<dbReference type="PROSITE" id="PS50977">
    <property type="entry name" value="HTH_TETR_2"/>
    <property type="match status" value="1"/>
</dbReference>
<organism evidence="6 7">
    <name type="scientific">Zafaria cholistanensis</name>
    <dbReference type="NCBI Taxonomy" id="1682741"/>
    <lineage>
        <taxon>Bacteria</taxon>
        <taxon>Bacillati</taxon>
        <taxon>Actinomycetota</taxon>
        <taxon>Actinomycetes</taxon>
        <taxon>Micrococcales</taxon>
        <taxon>Micrococcaceae</taxon>
        <taxon>Zafaria</taxon>
    </lineage>
</organism>
<evidence type="ECO:0000256" key="2">
    <source>
        <dbReference type="ARBA" id="ARBA00023125"/>
    </source>
</evidence>
<evidence type="ECO:0000256" key="3">
    <source>
        <dbReference type="ARBA" id="ARBA00023163"/>
    </source>
</evidence>
<sequence>MRVNPQDPRPHGRAVRVQQAVHAAVRSLQAEHGRQSLTVPKIAALAGVAPSTIYRRWGDLNQLLADVAVARMRPQGPPDTGTVRGDLTAWAEEYLEESASPTGREFLRDMVAGGADCSSALRGGEYARARIGIMLERARHRGEDVPDLEDVIDLVLAPIVYRILFEPGKLPPDAARRLTDRLFERDA</sequence>
<dbReference type="AlphaFoldDB" id="A0A5A7NSJ9"/>
<dbReference type="Proteomes" id="UP000325307">
    <property type="component" value="Unassembled WGS sequence"/>
</dbReference>
<dbReference type="PANTHER" id="PTHR30055:SF148">
    <property type="entry name" value="TETR-FAMILY TRANSCRIPTIONAL REGULATOR"/>
    <property type="match status" value="1"/>
</dbReference>
<dbReference type="EMBL" id="BKDJ01000012">
    <property type="protein sequence ID" value="GER23763.1"/>
    <property type="molecule type" value="Genomic_DNA"/>
</dbReference>
<dbReference type="InterPro" id="IPR011075">
    <property type="entry name" value="TetR_C"/>
</dbReference>
<gene>
    <name evidence="6" type="ORF">NCCP1664_22580</name>
</gene>
<dbReference type="GO" id="GO:0000976">
    <property type="term" value="F:transcription cis-regulatory region binding"/>
    <property type="evidence" value="ECO:0007669"/>
    <property type="project" value="TreeGrafter"/>
</dbReference>
<dbReference type="PANTHER" id="PTHR30055">
    <property type="entry name" value="HTH-TYPE TRANSCRIPTIONAL REGULATOR RUTR"/>
    <property type="match status" value="1"/>
</dbReference>
<dbReference type="GO" id="GO:0003700">
    <property type="term" value="F:DNA-binding transcription factor activity"/>
    <property type="evidence" value="ECO:0007669"/>
    <property type="project" value="TreeGrafter"/>
</dbReference>
<dbReference type="SUPFAM" id="SSF48498">
    <property type="entry name" value="Tetracyclin repressor-like, C-terminal domain"/>
    <property type="match status" value="1"/>
</dbReference>
<keyword evidence="2 4" id="KW-0238">DNA-binding</keyword>
<keyword evidence="7" id="KW-1185">Reference proteome</keyword>
<keyword evidence="1" id="KW-0805">Transcription regulation</keyword>
<dbReference type="SUPFAM" id="SSF46689">
    <property type="entry name" value="Homeodomain-like"/>
    <property type="match status" value="1"/>
</dbReference>
<feature type="domain" description="HTH tetR-type" evidence="5">
    <location>
        <begin position="15"/>
        <end position="75"/>
    </location>
</feature>
<feature type="DNA-binding region" description="H-T-H motif" evidence="4">
    <location>
        <begin position="38"/>
        <end position="57"/>
    </location>
</feature>
<dbReference type="Gene3D" id="1.10.10.60">
    <property type="entry name" value="Homeodomain-like"/>
    <property type="match status" value="1"/>
</dbReference>
<proteinExistence type="predicted"/>
<accession>A0A5A7NSJ9</accession>
<name>A0A5A7NSJ9_9MICC</name>
<evidence type="ECO:0000259" key="5">
    <source>
        <dbReference type="PROSITE" id="PS50977"/>
    </source>
</evidence>
<dbReference type="Pfam" id="PF00440">
    <property type="entry name" value="TetR_N"/>
    <property type="match status" value="1"/>
</dbReference>
<evidence type="ECO:0000313" key="6">
    <source>
        <dbReference type="EMBL" id="GER23763.1"/>
    </source>
</evidence>
<dbReference type="Pfam" id="PF16859">
    <property type="entry name" value="TetR_C_11"/>
    <property type="match status" value="1"/>
</dbReference>
<protein>
    <submittedName>
        <fullName evidence="6">TetR family transcriptional regulator</fullName>
    </submittedName>
</protein>
<evidence type="ECO:0000256" key="1">
    <source>
        <dbReference type="ARBA" id="ARBA00023015"/>
    </source>
</evidence>
<keyword evidence="3" id="KW-0804">Transcription</keyword>
<comment type="caution">
    <text evidence="6">The sequence shown here is derived from an EMBL/GenBank/DDBJ whole genome shotgun (WGS) entry which is preliminary data.</text>
</comment>
<reference evidence="6 7" key="1">
    <citation type="submission" date="2019-09" db="EMBL/GenBank/DDBJ databases">
        <title>Arthrobacter zafarii sp. nov., a moderately thermotolerant and halotolerant actinobacterium isolated from Cholistan desert soil of Pakistan.</title>
        <authorList>
            <person name="Amin A."/>
            <person name="Ahmed I."/>
            <person name="Khalid N."/>
            <person name="Schumann P."/>
            <person name="Busse H.J."/>
            <person name="Khan I.U."/>
            <person name="Li S."/>
            <person name="Li W.J."/>
        </authorList>
    </citation>
    <scope>NUCLEOTIDE SEQUENCE [LARGE SCALE GENOMIC DNA]</scope>
    <source>
        <strain evidence="6 7">NCCP-1664</strain>
    </source>
</reference>
<dbReference type="InterPro" id="IPR050109">
    <property type="entry name" value="HTH-type_TetR-like_transc_reg"/>
</dbReference>